<dbReference type="Proteomes" id="UP001501721">
    <property type="component" value="Unassembled WGS sequence"/>
</dbReference>
<sequence length="46" mass="4905">MPDSPTPPAEQDMAQTPPALPDAETRFQAPKSDADVLRGRRTEAAA</sequence>
<evidence type="ECO:0000313" key="3">
    <source>
        <dbReference type="Proteomes" id="UP001501721"/>
    </source>
</evidence>
<feature type="compositionally biased region" description="Basic and acidic residues" evidence="1">
    <location>
        <begin position="32"/>
        <end position="46"/>
    </location>
</feature>
<gene>
    <name evidence="2" type="ORF">GCM10010422_34030</name>
</gene>
<dbReference type="EMBL" id="BAAATL010000014">
    <property type="protein sequence ID" value="GAA2485510.1"/>
    <property type="molecule type" value="Genomic_DNA"/>
</dbReference>
<feature type="region of interest" description="Disordered" evidence="1">
    <location>
        <begin position="1"/>
        <end position="46"/>
    </location>
</feature>
<evidence type="ECO:0000256" key="1">
    <source>
        <dbReference type="SAM" id="MobiDB-lite"/>
    </source>
</evidence>
<comment type="caution">
    <text evidence="2">The sequence shown here is derived from an EMBL/GenBank/DDBJ whole genome shotgun (WGS) entry which is preliminary data.</text>
</comment>
<name>A0ABP5YXL0_9ACTN</name>
<keyword evidence="3" id="KW-1185">Reference proteome</keyword>
<accession>A0ABP5YXL0</accession>
<dbReference type="RefSeq" id="WP_346075357.1">
    <property type="nucleotide sequence ID" value="NZ_BAAATL010000014.1"/>
</dbReference>
<evidence type="ECO:0000313" key="2">
    <source>
        <dbReference type="EMBL" id="GAA2485510.1"/>
    </source>
</evidence>
<reference evidence="3" key="1">
    <citation type="journal article" date="2019" name="Int. J. Syst. Evol. Microbiol.">
        <title>The Global Catalogue of Microorganisms (GCM) 10K type strain sequencing project: providing services to taxonomists for standard genome sequencing and annotation.</title>
        <authorList>
            <consortium name="The Broad Institute Genomics Platform"/>
            <consortium name="The Broad Institute Genome Sequencing Center for Infectious Disease"/>
            <person name="Wu L."/>
            <person name="Ma J."/>
        </authorList>
    </citation>
    <scope>NUCLEOTIDE SEQUENCE [LARGE SCALE GENOMIC DNA]</scope>
    <source>
        <strain evidence="3">JCM 6923</strain>
    </source>
</reference>
<proteinExistence type="predicted"/>
<protein>
    <submittedName>
        <fullName evidence="2">Uncharacterized protein</fullName>
    </submittedName>
</protein>
<organism evidence="2 3">
    <name type="scientific">Streptomyces graminearus</name>
    <dbReference type="NCBI Taxonomy" id="284030"/>
    <lineage>
        <taxon>Bacteria</taxon>
        <taxon>Bacillati</taxon>
        <taxon>Actinomycetota</taxon>
        <taxon>Actinomycetes</taxon>
        <taxon>Kitasatosporales</taxon>
        <taxon>Streptomycetaceae</taxon>
        <taxon>Streptomyces</taxon>
    </lineage>
</organism>